<protein>
    <recommendedName>
        <fullName evidence="5">Dual-action ribosomal maturation protein DarP</fullName>
    </recommendedName>
    <alternativeName>
        <fullName evidence="5">Large ribosomal subunit assembly factor DarP</fullName>
    </alternativeName>
</protein>
<feature type="region of interest" description="Disordered" evidence="6">
    <location>
        <begin position="142"/>
        <end position="162"/>
    </location>
</feature>
<evidence type="ECO:0000256" key="2">
    <source>
        <dbReference type="ARBA" id="ARBA00022517"/>
    </source>
</evidence>
<evidence type="ECO:0000313" key="7">
    <source>
        <dbReference type="EMBL" id="GGX70198.1"/>
    </source>
</evidence>
<dbReference type="AlphaFoldDB" id="A0A918NH70"/>
<evidence type="ECO:0000256" key="4">
    <source>
        <dbReference type="ARBA" id="ARBA00022884"/>
    </source>
</evidence>
<comment type="function">
    <text evidence="5">Member of a network of 50S ribosomal subunit biogenesis factors which assembles along the 30S-50S interface, preventing incorrect 23S rRNA structures from forming. Promotes peptidyl transferase center (PTC) maturation.</text>
</comment>
<sequence length="174" mass="20244">MSHSDEDDNIEYELVSKTEMKREMHRVQALGEKLLTLRPDQLATVPMTERLAAAVAESKRITKNEAKRRHLQFIGKLMRDNDVDAIQAALDRLDPSSDLFQREMRQAEAWRERLIRQPDAEAEWFEQHPDTEPQPFRALLRAARKEQPDDPAEPIRGGKNTKKLLHWIREALSA</sequence>
<dbReference type="GO" id="GO:0019843">
    <property type="term" value="F:rRNA binding"/>
    <property type="evidence" value="ECO:0007669"/>
    <property type="project" value="UniProtKB-UniRule"/>
</dbReference>
<evidence type="ECO:0000256" key="6">
    <source>
        <dbReference type="SAM" id="MobiDB-lite"/>
    </source>
</evidence>
<comment type="similarity">
    <text evidence="5">Belongs to the DarP family.</text>
</comment>
<dbReference type="EMBL" id="BMXR01000013">
    <property type="protein sequence ID" value="GGX70198.1"/>
    <property type="molecule type" value="Genomic_DNA"/>
</dbReference>
<dbReference type="PIRSF" id="PIRSF016183">
    <property type="entry name" value="UCP016183"/>
    <property type="match status" value="1"/>
</dbReference>
<evidence type="ECO:0000256" key="3">
    <source>
        <dbReference type="ARBA" id="ARBA00022730"/>
    </source>
</evidence>
<keyword evidence="3 5" id="KW-0699">rRNA-binding</keyword>
<comment type="caution">
    <text evidence="7">The sequence shown here is derived from an EMBL/GenBank/DDBJ whole genome shotgun (WGS) entry which is preliminary data.</text>
</comment>
<organism evidence="7 8">
    <name type="scientific">Saccharospirillum salsuginis</name>
    <dbReference type="NCBI Taxonomy" id="418750"/>
    <lineage>
        <taxon>Bacteria</taxon>
        <taxon>Pseudomonadati</taxon>
        <taxon>Pseudomonadota</taxon>
        <taxon>Gammaproteobacteria</taxon>
        <taxon>Oceanospirillales</taxon>
        <taxon>Saccharospirillaceae</taxon>
        <taxon>Saccharospirillum</taxon>
    </lineage>
</organism>
<dbReference type="RefSeq" id="WP_189612512.1">
    <property type="nucleotide sequence ID" value="NZ_BMXR01000013.1"/>
</dbReference>
<dbReference type="Pfam" id="PF04751">
    <property type="entry name" value="DarP"/>
    <property type="match status" value="1"/>
</dbReference>
<keyword evidence="1 5" id="KW-0963">Cytoplasm</keyword>
<gene>
    <name evidence="5" type="primary">darP</name>
    <name evidence="7" type="ORF">GCM10007392_42310</name>
</gene>
<dbReference type="GO" id="GO:0043022">
    <property type="term" value="F:ribosome binding"/>
    <property type="evidence" value="ECO:0007669"/>
    <property type="project" value="UniProtKB-UniRule"/>
</dbReference>
<keyword evidence="8" id="KW-1185">Reference proteome</keyword>
<dbReference type="GO" id="GO:1902626">
    <property type="term" value="P:assembly of large subunit precursor of preribosome"/>
    <property type="evidence" value="ECO:0007669"/>
    <property type="project" value="UniProtKB-UniRule"/>
</dbReference>
<keyword evidence="2 5" id="KW-0690">Ribosome biogenesis</keyword>
<dbReference type="InterPro" id="IPR006839">
    <property type="entry name" value="DarP"/>
</dbReference>
<comment type="subcellular location">
    <subcellularLocation>
        <location evidence="5">Cytoplasm</location>
    </subcellularLocation>
    <text evidence="5">Associates with late stage pre-50S ribosomal subunits.</text>
</comment>
<dbReference type="InterPro" id="IPR023153">
    <property type="entry name" value="DarP_sf"/>
</dbReference>
<reference evidence="7" key="1">
    <citation type="journal article" date="2014" name="Int. J. Syst. Evol. Microbiol.">
        <title>Complete genome sequence of Corynebacterium casei LMG S-19264T (=DSM 44701T), isolated from a smear-ripened cheese.</title>
        <authorList>
            <consortium name="US DOE Joint Genome Institute (JGI-PGF)"/>
            <person name="Walter F."/>
            <person name="Albersmeier A."/>
            <person name="Kalinowski J."/>
            <person name="Ruckert C."/>
        </authorList>
    </citation>
    <scope>NUCLEOTIDE SEQUENCE</scope>
    <source>
        <strain evidence="7">KCTC 22169</strain>
    </source>
</reference>
<dbReference type="NCBIfam" id="NF003593">
    <property type="entry name" value="PRK05255.1-1"/>
    <property type="match status" value="1"/>
</dbReference>
<reference evidence="7" key="2">
    <citation type="submission" date="2020-09" db="EMBL/GenBank/DDBJ databases">
        <authorList>
            <person name="Sun Q."/>
            <person name="Kim S."/>
        </authorList>
    </citation>
    <scope>NUCLEOTIDE SEQUENCE</scope>
    <source>
        <strain evidence="7">KCTC 22169</strain>
    </source>
</reference>
<accession>A0A918NH70</accession>
<dbReference type="Proteomes" id="UP000626148">
    <property type="component" value="Unassembled WGS sequence"/>
</dbReference>
<dbReference type="SUPFAM" id="SSF158710">
    <property type="entry name" value="PSPTO4464-like"/>
    <property type="match status" value="1"/>
</dbReference>
<evidence type="ECO:0000313" key="8">
    <source>
        <dbReference type="Proteomes" id="UP000626148"/>
    </source>
</evidence>
<name>A0A918NH70_9GAMM</name>
<dbReference type="Gene3D" id="1.10.60.30">
    <property type="entry name" value="PSPTO4464-like domains"/>
    <property type="match status" value="2"/>
</dbReference>
<evidence type="ECO:0000256" key="5">
    <source>
        <dbReference type="HAMAP-Rule" id="MF_00765"/>
    </source>
</evidence>
<dbReference type="HAMAP" id="MF_00765">
    <property type="entry name" value="DarP"/>
    <property type="match status" value="1"/>
</dbReference>
<keyword evidence="4 5" id="KW-0694">RNA-binding</keyword>
<dbReference type="GO" id="GO:0005829">
    <property type="term" value="C:cytosol"/>
    <property type="evidence" value="ECO:0007669"/>
    <property type="project" value="TreeGrafter"/>
</dbReference>
<evidence type="ECO:0000256" key="1">
    <source>
        <dbReference type="ARBA" id="ARBA00022490"/>
    </source>
</evidence>
<dbReference type="PANTHER" id="PTHR38101:SF1">
    <property type="entry name" value="UPF0307 PROTEIN YJGA"/>
    <property type="match status" value="1"/>
</dbReference>
<dbReference type="CDD" id="cd16331">
    <property type="entry name" value="YjgA-like"/>
    <property type="match status" value="1"/>
</dbReference>
<proteinExistence type="inferred from homology"/>
<dbReference type="PANTHER" id="PTHR38101">
    <property type="entry name" value="UPF0307 PROTEIN YJGA"/>
    <property type="match status" value="1"/>
</dbReference>